<evidence type="ECO:0000259" key="17">
    <source>
        <dbReference type="Pfam" id="PF18072"/>
    </source>
</evidence>
<evidence type="ECO:0000259" key="18">
    <source>
        <dbReference type="Pfam" id="PF18076"/>
    </source>
</evidence>
<dbReference type="EC" id="6.3.5.3" evidence="3"/>
<evidence type="ECO:0000256" key="14">
    <source>
        <dbReference type="ARBA" id="ARBA00052585"/>
    </source>
</evidence>
<dbReference type="SUPFAM" id="SSF82697">
    <property type="entry name" value="PurS-like"/>
    <property type="match status" value="1"/>
</dbReference>
<keyword evidence="4" id="KW-0963">Cytoplasm</keyword>
<dbReference type="CDD" id="cd01740">
    <property type="entry name" value="GATase1_FGAR_AT"/>
    <property type="match status" value="1"/>
</dbReference>
<feature type="region of interest" description="Disordered" evidence="15">
    <location>
        <begin position="303"/>
        <end position="327"/>
    </location>
</feature>
<dbReference type="SUPFAM" id="SSF109736">
    <property type="entry name" value="FGAM synthase PurL, linker domain"/>
    <property type="match status" value="1"/>
</dbReference>
<comment type="pathway">
    <text evidence="1">Purine metabolism; IMP biosynthesis via de novo pathway; 5-amino-1-(5-phospho-D-ribosyl)imidazole from N(2)-formyl-N(1)-(5-phospho-D-ribosyl)glycinamide: step 1/2.</text>
</comment>
<dbReference type="InterPro" id="IPR010918">
    <property type="entry name" value="PurM-like_C_dom"/>
</dbReference>
<keyword evidence="6" id="KW-0479">Metal-binding</keyword>
<dbReference type="InterPro" id="IPR036604">
    <property type="entry name" value="PurS-like_sf"/>
</dbReference>
<dbReference type="UniPathway" id="UPA00074">
    <property type="reaction ID" value="UER00128"/>
</dbReference>
<evidence type="ECO:0000256" key="5">
    <source>
        <dbReference type="ARBA" id="ARBA00022598"/>
    </source>
</evidence>
<evidence type="ECO:0000256" key="7">
    <source>
        <dbReference type="ARBA" id="ARBA00022741"/>
    </source>
</evidence>
<dbReference type="GO" id="GO:0005524">
    <property type="term" value="F:ATP binding"/>
    <property type="evidence" value="ECO:0007669"/>
    <property type="project" value="UniProtKB-KW"/>
</dbReference>
<evidence type="ECO:0000259" key="19">
    <source>
        <dbReference type="Pfam" id="PF22689"/>
    </source>
</evidence>
<keyword evidence="7" id="KW-0547">Nucleotide-binding</keyword>
<dbReference type="Gene3D" id="1.10.8.750">
    <property type="entry name" value="Phosphoribosylformylglycinamidine synthase, linker domain"/>
    <property type="match status" value="1"/>
</dbReference>
<evidence type="ECO:0000256" key="11">
    <source>
        <dbReference type="ARBA" id="ARBA00022962"/>
    </source>
</evidence>
<dbReference type="InterPro" id="IPR036676">
    <property type="entry name" value="PurM-like_C_sf"/>
</dbReference>
<evidence type="ECO:0000256" key="9">
    <source>
        <dbReference type="ARBA" id="ARBA00022840"/>
    </source>
</evidence>
<evidence type="ECO:0000256" key="15">
    <source>
        <dbReference type="SAM" id="MobiDB-lite"/>
    </source>
</evidence>
<dbReference type="InterPro" id="IPR041609">
    <property type="entry name" value="PurL_linker"/>
</dbReference>
<dbReference type="GO" id="GO:0006189">
    <property type="term" value="P:'de novo' IMP biosynthetic process"/>
    <property type="evidence" value="ECO:0007669"/>
    <property type="project" value="UniProtKB-UniPathway"/>
</dbReference>
<sequence>MGGIALSPFRLKKIEQRWIQAGGQGQLAEARFFYFVEHDPDPGQLAQLLDLIGGRGSSPLRDTDSGADLLVVPRLGTVSPWSSKATDILERIGLQALGRIERGHGYTLARGAYTDPDRMTLAGVAADPLTESVLTSPTEAQALFRMLAPRPLVVIPLASQGMRALAEADRVLGLGLEMRDRKHLLRLYRDLGRDPTDAELMMWAQIHSEHCRHHIFRSPLEEDGHLLNTTLLGLIQATYDEHPGSVLLAYRDNAAVLEGMPVKRLVPCLESRASGGGSERIYRLILEREHSVIKVETHNHPTAIAPFPGAATGSGGEIRDESATGRGARPRAGLCGFTVSNLRIPGYERSWETPGVPHSPALASPLTIMLEGPIGAASYNNEFGRPNLLGYFRSFEWMPPAPAAQVAYGFHKPVMLAGGIGVIYGTGWRKRRPRAGLALIVLGGPSFLIGLGGGSQSSRTDERAQALDWASVQRGNAEMERRTQEVINQLVEMGRRNPIVSIHDVGAGGLANAIPELLWSGRVGARIDLGAIPRHDSGLSPMELWCNESQERYVMALEPEGLAALAEVARRERCPWAEIGRTTAEATLIVQDGRGGEAAVSMPLKRVFASSRRLPRVLMHGSLPDASDGIRLAPIEDLLCAVLQAPTVADKSFLVTIADRTVGGLSVRDPLVGPYQVPVGDVAVVARDFVGYAGCAMSLGERPPVALIDPAASARLAIAEALTNLVAADVTQPEQVAFSANWMASAGNPVEEGALAAAVHAASECARLLGIPIPVGKDSLSMRTHVPAGSGSLEVRSPVTLVISAFANVGDVRKTLTPVFDPDLPHLLLLVDLSQRPGRLGGSVAAQVMGVLGRHAPDLDDPQDLVRFWRVMNALKARGLIRAYHDRSDGGVWVSALEMAWASRAGLELDCGAWPLDPVRFLLDEAPGAVLAIAPDDHETVRDAFAASGLSGRIHLIARTHREDRVRIRANGDTLFEKSRTRLHELWSETTHALKRLRDEPEAADQEQASRIDPGCYRLWSSPPPPPVVPVAGLRSRGRSRLPRVMVLREQGVNGQIEMAAAFHVAGFTPLDVHMSDLIDERVHLEDFDVLAACGGFSYGDVFGAGAGWAQVILSNPRLRRDFEDFFRRPETLSLGVCNGCQMMTGLQSLIPGAEDWPRFHRNRSEQFEARLAMVRVTSRCSPWFHGLSGGEWPIVVSHGEGRAVFAPGALDRLRSQGGIALEYLSGSGQATEWYPANPNGSPEGVTGFTNQDGRVLILMPHPERSFRSIQLSWHPGDWGEYSPWFRLFENARRFTRREGREAG</sequence>
<dbReference type="GO" id="GO:0046872">
    <property type="term" value="F:metal ion binding"/>
    <property type="evidence" value="ECO:0007669"/>
    <property type="project" value="UniProtKB-KW"/>
</dbReference>
<dbReference type="SUPFAM" id="SSF55326">
    <property type="entry name" value="PurM N-terminal domain-like"/>
    <property type="match status" value="2"/>
</dbReference>
<dbReference type="Pfam" id="PF22689">
    <property type="entry name" value="FGAR-AT_PurM_N-like"/>
    <property type="match status" value="1"/>
</dbReference>
<dbReference type="InterPro" id="IPR055181">
    <property type="entry name" value="FGAR-AT_PurM_N-like"/>
</dbReference>
<evidence type="ECO:0000256" key="12">
    <source>
        <dbReference type="ARBA" id="ARBA00029823"/>
    </source>
</evidence>
<evidence type="ECO:0000256" key="2">
    <source>
        <dbReference type="ARBA" id="ARBA00008608"/>
    </source>
</evidence>
<comment type="similarity">
    <text evidence="2">In the N-terminal section; belongs to the FGAMS family.</text>
</comment>
<evidence type="ECO:0000256" key="10">
    <source>
        <dbReference type="ARBA" id="ARBA00022842"/>
    </source>
</evidence>
<dbReference type="Gene3D" id="3.90.650.10">
    <property type="entry name" value="PurM-like C-terminal domain"/>
    <property type="match status" value="2"/>
</dbReference>
<dbReference type="InterPro" id="IPR040707">
    <property type="entry name" value="FGAR-AT_N"/>
</dbReference>
<feature type="domain" description="Phosphoribosylformylglycinamidine synthase linker" evidence="17">
    <location>
        <begin position="165"/>
        <end position="213"/>
    </location>
</feature>
<dbReference type="NCBIfam" id="NF003672">
    <property type="entry name" value="PRK05297.1"/>
    <property type="match status" value="1"/>
</dbReference>
<dbReference type="CDD" id="cd02204">
    <property type="entry name" value="PurL_repeat2"/>
    <property type="match status" value="1"/>
</dbReference>
<feature type="domain" description="Phosphoribosylformylglycinamidine synthase N-terminal" evidence="18">
    <location>
        <begin position="32"/>
        <end position="144"/>
    </location>
</feature>
<evidence type="ECO:0000256" key="8">
    <source>
        <dbReference type="ARBA" id="ARBA00022755"/>
    </source>
</evidence>
<feature type="domain" description="FGAR-AT PurM N-terminal-like" evidence="19">
    <location>
        <begin position="650"/>
        <end position="807"/>
    </location>
</feature>
<dbReference type="Gene3D" id="3.30.1330.10">
    <property type="entry name" value="PurM-like, N-terminal domain"/>
    <property type="match status" value="2"/>
</dbReference>
<dbReference type="FunFam" id="3.30.1330.10:FF:000005">
    <property type="entry name" value="Phosphoribosylformylglycinamidine synthase"/>
    <property type="match status" value="1"/>
</dbReference>
<evidence type="ECO:0000256" key="6">
    <source>
        <dbReference type="ARBA" id="ARBA00022723"/>
    </source>
</evidence>
<dbReference type="EMBL" id="AUZY01006986">
    <property type="protein sequence ID" value="EQD52021.1"/>
    <property type="molecule type" value="Genomic_DNA"/>
</dbReference>
<gene>
    <name evidence="20" type="ORF">B1B_10758</name>
</gene>
<dbReference type="FunFam" id="3.90.650.10:FF:000024">
    <property type="entry name" value="Phosphoribosylformylglycinamidine synthase"/>
    <property type="match status" value="1"/>
</dbReference>
<evidence type="ECO:0000256" key="3">
    <source>
        <dbReference type="ARBA" id="ARBA00012747"/>
    </source>
</evidence>
<dbReference type="SMART" id="SM01211">
    <property type="entry name" value="GATase_5"/>
    <property type="match status" value="1"/>
</dbReference>
<keyword evidence="10" id="KW-0460">Magnesium</keyword>
<keyword evidence="9" id="KW-0067">ATP-binding</keyword>
<feature type="domain" description="PurM-like C-terminal" evidence="16">
    <location>
        <begin position="838"/>
        <end position="968"/>
    </location>
</feature>
<dbReference type="InterPro" id="IPR029062">
    <property type="entry name" value="Class_I_gatase-like"/>
</dbReference>
<dbReference type="SUPFAM" id="SSF56042">
    <property type="entry name" value="PurM C-terminal domain-like"/>
    <property type="match status" value="2"/>
</dbReference>
<name>T0ZUS8_9ZZZZ</name>
<dbReference type="GO" id="GO:0005737">
    <property type="term" value="C:cytoplasm"/>
    <property type="evidence" value="ECO:0007669"/>
    <property type="project" value="TreeGrafter"/>
</dbReference>
<dbReference type="InterPro" id="IPR010073">
    <property type="entry name" value="PurL_large"/>
</dbReference>
<evidence type="ECO:0000256" key="4">
    <source>
        <dbReference type="ARBA" id="ARBA00022490"/>
    </source>
</evidence>
<comment type="catalytic activity">
    <reaction evidence="14">
        <text>N(2)-formyl-N(1)-(5-phospho-beta-D-ribosyl)glycinamide + L-glutamine + ATP + H2O = 2-formamido-N(1)-(5-O-phospho-beta-D-ribosyl)acetamidine + L-glutamate + ADP + phosphate + H(+)</text>
        <dbReference type="Rhea" id="RHEA:17129"/>
        <dbReference type="ChEBI" id="CHEBI:15377"/>
        <dbReference type="ChEBI" id="CHEBI:15378"/>
        <dbReference type="ChEBI" id="CHEBI:29985"/>
        <dbReference type="ChEBI" id="CHEBI:30616"/>
        <dbReference type="ChEBI" id="CHEBI:43474"/>
        <dbReference type="ChEBI" id="CHEBI:58359"/>
        <dbReference type="ChEBI" id="CHEBI:147286"/>
        <dbReference type="ChEBI" id="CHEBI:147287"/>
        <dbReference type="ChEBI" id="CHEBI:456216"/>
        <dbReference type="EC" id="6.3.5.3"/>
    </reaction>
</comment>
<evidence type="ECO:0000256" key="13">
    <source>
        <dbReference type="ARBA" id="ARBA00032632"/>
    </source>
</evidence>
<keyword evidence="11" id="KW-0315">Glutamine amidotransferase</keyword>
<dbReference type="PROSITE" id="PS51273">
    <property type="entry name" value="GATASE_TYPE_1"/>
    <property type="match status" value="1"/>
</dbReference>
<dbReference type="Pfam" id="PF13507">
    <property type="entry name" value="GATase_5"/>
    <property type="match status" value="1"/>
</dbReference>
<reference evidence="20" key="1">
    <citation type="submission" date="2013-08" db="EMBL/GenBank/DDBJ databases">
        <authorList>
            <person name="Mendez C."/>
            <person name="Richter M."/>
            <person name="Ferrer M."/>
            <person name="Sanchez J."/>
        </authorList>
    </citation>
    <scope>NUCLEOTIDE SEQUENCE</scope>
</reference>
<dbReference type="InterPro" id="IPR036921">
    <property type="entry name" value="PurM-like_N_sf"/>
</dbReference>
<dbReference type="Pfam" id="PF18072">
    <property type="entry name" value="FGAR-AT_linker"/>
    <property type="match status" value="1"/>
</dbReference>
<comment type="caution">
    <text evidence="20">The sequence shown here is derived from an EMBL/GenBank/DDBJ whole genome shotgun (WGS) entry which is preliminary data.</text>
</comment>
<keyword evidence="8" id="KW-0658">Purine biosynthesis</keyword>
<accession>T0ZUS8</accession>
<dbReference type="Gene3D" id="3.40.50.880">
    <property type="match status" value="1"/>
</dbReference>
<dbReference type="PANTHER" id="PTHR10099">
    <property type="entry name" value="PHOSPHORIBOSYLFORMYLGLYCINAMIDINE SYNTHASE"/>
    <property type="match status" value="1"/>
</dbReference>
<proteinExistence type="inferred from homology"/>
<keyword evidence="5 20" id="KW-0436">Ligase</keyword>
<dbReference type="FunFam" id="3.40.50.880:FF:000008">
    <property type="entry name" value="Phosphoribosylformylglycinamidine synthase"/>
    <property type="match status" value="1"/>
</dbReference>
<dbReference type="SUPFAM" id="SSF52317">
    <property type="entry name" value="Class I glutamine amidotransferase-like"/>
    <property type="match status" value="1"/>
</dbReference>
<evidence type="ECO:0000256" key="1">
    <source>
        <dbReference type="ARBA" id="ARBA00004920"/>
    </source>
</evidence>
<organism evidence="20">
    <name type="scientific">mine drainage metagenome</name>
    <dbReference type="NCBI Taxonomy" id="410659"/>
    <lineage>
        <taxon>unclassified sequences</taxon>
        <taxon>metagenomes</taxon>
        <taxon>ecological metagenomes</taxon>
    </lineage>
</organism>
<feature type="domain" description="PurM-like C-terminal" evidence="16">
    <location>
        <begin position="434"/>
        <end position="591"/>
    </location>
</feature>
<dbReference type="PANTHER" id="PTHR10099:SF1">
    <property type="entry name" value="PHOSPHORIBOSYLFORMYLGLYCINAMIDINE SYNTHASE"/>
    <property type="match status" value="1"/>
</dbReference>
<dbReference type="Pfam" id="PF02769">
    <property type="entry name" value="AIRS_C"/>
    <property type="match status" value="2"/>
</dbReference>
<evidence type="ECO:0000259" key="16">
    <source>
        <dbReference type="Pfam" id="PF02769"/>
    </source>
</evidence>
<dbReference type="NCBIfam" id="TIGR01735">
    <property type="entry name" value="FGAM_synt"/>
    <property type="match status" value="1"/>
</dbReference>
<dbReference type="Pfam" id="PF18076">
    <property type="entry name" value="FGAR-AT_N"/>
    <property type="match status" value="1"/>
</dbReference>
<dbReference type="GO" id="GO:0004642">
    <property type="term" value="F:phosphoribosylformylglycinamidine synthase activity"/>
    <property type="evidence" value="ECO:0007669"/>
    <property type="project" value="UniProtKB-EC"/>
</dbReference>
<evidence type="ECO:0000313" key="20">
    <source>
        <dbReference type="EMBL" id="EQD52021.1"/>
    </source>
</evidence>
<protein>
    <recommendedName>
        <fullName evidence="3">phosphoribosylformylglycinamidine synthase</fullName>
        <ecNumber evidence="3">6.3.5.3</ecNumber>
    </recommendedName>
    <alternativeName>
        <fullName evidence="13">Formylglycinamide ribonucleotide amidotransferase</fullName>
    </alternativeName>
    <alternativeName>
        <fullName evidence="12">Formylglycinamide ribotide amidotransferase</fullName>
    </alternativeName>
</protein>
<reference evidence="20" key="2">
    <citation type="journal article" date="2014" name="ISME J.">
        <title>Microbial stratification in low pH oxic and suboxic macroscopic growths along an acid mine drainage.</title>
        <authorList>
            <person name="Mendez-Garcia C."/>
            <person name="Mesa V."/>
            <person name="Sprenger R.R."/>
            <person name="Richter M."/>
            <person name="Diez M.S."/>
            <person name="Solano J."/>
            <person name="Bargiela R."/>
            <person name="Golyshina O.V."/>
            <person name="Manteca A."/>
            <person name="Ramos J.L."/>
            <person name="Gallego J.R."/>
            <person name="Llorente I."/>
            <person name="Martins Dos Santos V.A."/>
            <person name="Jensen O.N."/>
            <person name="Pelaez A.I."/>
            <person name="Sanchez J."/>
            <person name="Ferrer M."/>
        </authorList>
    </citation>
    <scope>NUCLEOTIDE SEQUENCE</scope>
</reference>